<feature type="binding site" evidence="5">
    <location>
        <begin position="536"/>
        <end position="537"/>
    </location>
    <ligand>
        <name>FAD</name>
        <dbReference type="ChEBI" id="CHEBI:57692"/>
    </ligand>
</feature>
<protein>
    <submittedName>
        <fullName evidence="9">Jg21261 protein</fullName>
    </submittedName>
</protein>
<comment type="similarity">
    <text evidence="2 6">Belongs to the GMC oxidoreductase family.</text>
</comment>
<evidence type="ECO:0000256" key="3">
    <source>
        <dbReference type="ARBA" id="ARBA00022630"/>
    </source>
</evidence>
<dbReference type="GO" id="GO:0016614">
    <property type="term" value="F:oxidoreductase activity, acting on CH-OH group of donors"/>
    <property type="evidence" value="ECO:0007669"/>
    <property type="project" value="InterPro"/>
</dbReference>
<accession>A0A8S4RIL1</accession>
<feature type="domain" description="Glucose-methanol-choline oxidoreductase N-terminal" evidence="8">
    <location>
        <begin position="304"/>
        <end position="318"/>
    </location>
</feature>
<proteinExistence type="inferred from homology"/>
<evidence type="ECO:0000259" key="7">
    <source>
        <dbReference type="PROSITE" id="PS00623"/>
    </source>
</evidence>
<gene>
    <name evidence="9" type="primary">jg21261</name>
    <name evidence="9" type="ORF">PAEG_LOCUS13876</name>
</gene>
<dbReference type="InterPro" id="IPR007867">
    <property type="entry name" value="GMC_OxRtase_C"/>
</dbReference>
<dbReference type="InterPro" id="IPR036188">
    <property type="entry name" value="FAD/NAD-bd_sf"/>
</dbReference>
<feature type="domain" description="Glucose-methanol-choline oxidoreductase N-terminal" evidence="7">
    <location>
        <begin position="125"/>
        <end position="148"/>
    </location>
</feature>
<dbReference type="Gene3D" id="3.30.560.10">
    <property type="entry name" value="Glucose Oxidase, domain 3"/>
    <property type="match status" value="1"/>
</dbReference>
<feature type="binding site" evidence="5">
    <location>
        <position position="269"/>
    </location>
    <ligand>
        <name>FAD</name>
        <dbReference type="ChEBI" id="CHEBI:57692"/>
    </ligand>
</feature>
<dbReference type="SUPFAM" id="SSF54373">
    <property type="entry name" value="FAD-linked reductases, C-terminal domain"/>
    <property type="match status" value="1"/>
</dbReference>
<comment type="cofactor">
    <cofactor evidence="1 5">
        <name>FAD</name>
        <dbReference type="ChEBI" id="CHEBI:57692"/>
    </cofactor>
</comment>
<dbReference type="InterPro" id="IPR012132">
    <property type="entry name" value="GMC_OxRdtase"/>
</dbReference>
<evidence type="ECO:0000256" key="5">
    <source>
        <dbReference type="PIRSR" id="PIRSR000137-2"/>
    </source>
</evidence>
<dbReference type="OrthoDB" id="284473at2759"/>
<dbReference type="PROSITE" id="PS00623">
    <property type="entry name" value="GMC_OXRED_1"/>
    <property type="match status" value="1"/>
</dbReference>
<evidence type="ECO:0000313" key="9">
    <source>
        <dbReference type="EMBL" id="CAH2236501.1"/>
    </source>
</evidence>
<dbReference type="PANTHER" id="PTHR11552">
    <property type="entry name" value="GLUCOSE-METHANOL-CHOLINE GMC OXIDOREDUCTASE"/>
    <property type="match status" value="1"/>
</dbReference>
<evidence type="ECO:0000256" key="1">
    <source>
        <dbReference type="ARBA" id="ARBA00001974"/>
    </source>
</evidence>
<keyword evidence="4 5" id="KW-0274">FAD</keyword>
<organism evidence="9 10">
    <name type="scientific">Pararge aegeria aegeria</name>
    <dbReference type="NCBI Taxonomy" id="348720"/>
    <lineage>
        <taxon>Eukaryota</taxon>
        <taxon>Metazoa</taxon>
        <taxon>Ecdysozoa</taxon>
        <taxon>Arthropoda</taxon>
        <taxon>Hexapoda</taxon>
        <taxon>Insecta</taxon>
        <taxon>Pterygota</taxon>
        <taxon>Neoptera</taxon>
        <taxon>Endopterygota</taxon>
        <taxon>Lepidoptera</taxon>
        <taxon>Glossata</taxon>
        <taxon>Ditrysia</taxon>
        <taxon>Papilionoidea</taxon>
        <taxon>Nymphalidae</taxon>
        <taxon>Satyrinae</taxon>
        <taxon>Satyrini</taxon>
        <taxon>Parargina</taxon>
        <taxon>Pararge</taxon>
    </lineage>
</organism>
<dbReference type="Gene3D" id="3.50.50.60">
    <property type="entry name" value="FAD/NAD(P)-binding domain"/>
    <property type="match status" value="1"/>
</dbReference>
<keyword evidence="3 6" id="KW-0285">Flavoprotein</keyword>
<name>A0A8S4RIL1_9NEOP</name>
<dbReference type="AlphaFoldDB" id="A0A8S4RIL1"/>
<dbReference type="EMBL" id="CAKXAJ010025208">
    <property type="protein sequence ID" value="CAH2236501.1"/>
    <property type="molecule type" value="Genomic_DNA"/>
</dbReference>
<dbReference type="PANTHER" id="PTHR11552:SF147">
    <property type="entry name" value="CHOLINE DEHYDROGENASE, MITOCHONDRIAL"/>
    <property type="match status" value="1"/>
</dbReference>
<evidence type="ECO:0000256" key="6">
    <source>
        <dbReference type="RuleBase" id="RU003968"/>
    </source>
</evidence>
<dbReference type="Pfam" id="PF00732">
    <property type="entry name" value="GMC_oxred_N"/>
    <property type="match status" value="1"/>
</dbReference>
<evidence type="ECO:0000256" key="2">
    <source>
        <dbReference type="ARBA" id="ARBA00010790"/>
    </source>
</evidence>
<dbReference type="InterPro" id="IPR000172">
    <property type="entry name" value="GMC_OxRdtase_N"/>
</dbReference>
<evidence type="ECO:0000256" key="4">
    <source>
        <dbReference type="ARBA" id="ARBA00022827"/>
    </source>
</evidence>
<dbReference type="Pfam" id="PF05199">
    <property type="entry name" value="GMC_oxred_C"/>
    <property type="match status" value="1"/>
</dbReference>
<evidence type="ECO:0000313" key="10">
    <source>
        <dbReference type="Proteomes" id="UP000838756"/>
    </source>
</evidence>
<dbReference type="GO" id="GO:0050660">
    <property type="term" value="F:flavin adenine dinucleotide binding"/>
    <property type="evidence" value="ECO:0007669"/>
    <property type="project" value="InterPro"/>
</dbReference>
<dbReference type="PROSITE" id="PS00624">
    <property type="entry name" value="GMC_OXRED_2"/>
    <property type="match status" value="1"/>
</dbReference>
<dbReference type="PIRSF" id="PIRSF000137">
    <property type="entry name" value="Alcohol_oxidase"/>
    <property type="match status" value="1"/>
</dbReference>
<dbReference type="Proteomes" id="UP000838756">
    <property type="component" value="Unassembled WGS sequence"/>
</dbReference>
<keyword evidence="10" id="KW-1185">Reference proteome</keyword>
<comment type="caution">
    <text evidence="9">The sequence shown here is derived from an EMBL/GenBank/DDBJ whole genome shotgun (WGS) entry which is preliminary data.</text>
</comment>
<sequence length="596" mass="65251">MLEPTCGGAGVAGSTVAAALQFFAASQCLLLEPWPPQADLKNGSKFDFIVVGAGTAGAALAARLSESPERTVLLLEAGGDPPPESIIPGFKDAMKGSYYDWNFTTINDHYSSQAFQGGSQKQPRGKMLGGSGSINDMIYSRGFPADYDEWASKMGQDWNWANVLKYFKKSEHLTDERITEFPELVEYHGFGGEIEVTGKIESTFTTDRFLEGFKELDFEIVADMTNPNVIGAGRFSHTLREGKRDSSLTALLNKASQRDNLFVLKEALVTKILIDDNVAHGVKVLLGDDEFHFYAGKEVIVSAGTFNTPKLLLLSGIGPKDHLKDVGIRLVKDLPVGKNLHDHIMVLTYLAAENGTCHVDEKTRHLNTIKYLYDRSGSLTKSSDLGAYISFNSLTRNVPDFAIYPTCMPINSNFYVPCTEILGFKREICEKIDLVNKNYEILSLAVVNLKPKSRGKVILKSADPLDAPLIYSGTFSDNSDLVSYPAAMRVAHSLASTSYFRSKGTFVLDFELEECKGLWNRNKKMCVARATAMSAWHAVGTAAMGTVVDSKLRVKGVDGLRVVDASVMPKVVRGNTNSPVVMIAEKAADFIKNSLN</sequence>
<reference evidence="9" key="1">
    <citation type="submission" date="2022-03" db="EMBL/GenBank/DDBJ databases">
        <authorList>
            <person name="Lindestad O."/>
        </authorList>
    </citation>
    <scope>NUCLEOTIDE SEQUENCE</scope>
</reference>
<evidence type="ECO:0000259" key="8">
    <source>
        <dbReference type="PROSITE" id="PS00624"/>
    </source>
</evidence>
<dbReference type="SUPFAM" id="SSF51905">
    <property type="entry name" value="FAD/NAD(P)-binding domain"/>
    <property type="match status" value="1"/>
</dbReference>